<dbReference type="InParanoid" id="E4US84"/>
<dbReference type="Gene3D" id="3.40.50.300">
    <property type="entry name" value="P-loop containing nucleotide triphosphate hydrolases"/>
    <property type="match status" value="1"/>
</dbReference>
<dbReference type="PANTHER" id="PTHR46082:SF6">
    <property type="entry name" value="AAA+ ATPASE DOMAIN-CONTAINING PROTEIN-RELATED"/>
    <property type="match status" value="1"/>
</dbReference>
<dbReference type="STRING" id="535722.E4US84"/>
<evidence type="ECO:0000259" key="4">
    <source>
        <dbReference type="Pfam" id="PF17107"/>
    </source>
</evidence>
<dbReference type="InterPro" id="IPR002182">
    <property type="entry name" value="NB-ARC"/>
</dbReference>
<feature type="domain" description="NB-ARC" evidence="2">
    <location>
        <begin position="202"/>
        <end position="346"/>
    </location>
</feature>
<protein>
    <submittedName>
        <fullName evidence="5">Uncharacterized protein</fullName>
    </submittedName>
</protein>
<dbReference type="Proteomes" id="UP000002669">
    <property type="component" value="Unassembled WGS sequence"/>
</dbReference>
<evidence type="ECO:0000313" key="5">
    <source>
        <dbReference type="EMBL" id="EFR01288.1"/>
    </source>
</evidence>
<feature type="region of interest" description="Disordered" evidence="1">
    <location>
        <begin position="119"/>
        <end position="143"/>
    </location>
</feature>
<dbReference type="AlphaFoldDB" id="E4US84"/>
<dbReference type="OrthoDB" id="4185609at2759"/>
<evidence type="ECO:0000259" key="2">
    <source>
        <dbReference type="Pfam" id="PF00931"/>
    </source>
</evidence>
<gene>
    <name evidence="5" type="ORF">MGYG_04293</name>
</gene>
<proteinExistence type="predicted"/>
<dbReference type="InterPro" id="IPR019734">
    <property type="entry name" value="TPR_rpt"/>
</dbReference>
<dbReference type="VEuPathDB" id="FungiDB:MGYG_04293"/>
<reference evidence="6" key="1">
    <citation type="journal article" date="2012" name="MBio">
        <title>Comparative genome analysis of Trichophyton rubrum and related dermatophytes reveals candidate genes involved in infection.</title>
        <authorList>
            <person name="Martinez D.A."/>
            <person name="Oliver B.G."/>
            <person name="Graeser Y."/>
            <person name="Goldberg J.M."/>
            <person name="Li W."/>
            <person name="Martinez-Rossi N.M."/>
            <person name="Monod M."/>
            <person name="Shelest E."/>
            <person name="Barton R.C."/>
            <person name="Birch E."/>
            <person name="Brakhage A.A."/>
            <person name="Chen Z."/>
            <person name="Gurr S.J."/>
            <person name="Heiman D."/>
            <person name="Heitman J."/>
            <person name="Kosti I."/>
            <person name="Rossi A."/>
            <person name="Saif S."/>
            <person name="Samalova M."/>
            <person name="Saunders C.W."/>
            <person name="Shea T."/>
            <person name="Summerbell R.C."/>
            <person name="Xu J."/>
            <person name="Young S."/>
            <person name="Zeng Q."/>
            <person name="Birren B.W."/>
            <person name="Cuomo C.A."/>
            <person name="White T.C."/>
        </authorList>
    </citation>
    <scope>NUCLEOTIDE SEQUENCE [LARGE SCALE GENOMIC DNA]</scope>
    <source>
        <strain evidence="6">ATCC MYA-4604 / CBS 118893</strain>
    </source>
</reference>
<feature type="compositionally biased region" description="Low complexity" evidence="1">
    <location>
        <begin position="133"/>
        <end position="142"/>
    </location>
</feature>
<feature type="domain" description="NACHT-NTPase and P-loop NTPases N-terminal" evidence="4">
    <location>
        <begin position="13"/>
        <end position="99"/>
    </location>
</feature>
<dbReference type="Gene3D" id="1.25.40.10">
    <property type="entry name" value="Tetratricopeptide repeat domain"/>
    <property type="match status" value="2"/>
</dbReference>
<keyword evidence="6" id="KW-1185">Reference proteome</keyword>
<dbReference type="InterPro" id="IPR027417">
    <property type="entry name" value="P-loop_NTPase"/>
</dbReference>
<evidence type="ECO:0000259" key="3">
    <source>
        <dbReference type="Pfam" id="PF17106"/>
    </source>
</evidence>
<dbReference type="EMBL" id="DS989824">
    <property type="protein sequence ID" value="EFR01288.1"/>
    <property type="molecule type" value="Genomic_DNA"/>
</dbReference>
<dbReference type="eggNOG" id="KOG1840">
    <property type="taxonomic scope" value="Eukaryota"/>
</dbReference>
<dbReference type="Pfam" id="PF13424">
    <property type="entry name" value="TPR_12"/>
    <property type="match status" value="3"/>
</dbReference>
<name>E4US84_ARTGP</name>
<dbReference type="SUPFAM" id="SSF48452">
    <property type="entry name" value="TPR-like"/>
    <property type="match status" value="2"/>
</dbReference>
<dbReference type="PANTHER" id="PTHR46082">
    <property type="entry name" value="ATP/GTP-BINDING PROTEIN-RELATED"/>
    <property type="match status" value="1"/>
</dbReference>
<dbReference type="SUPFAM" id="SSF52540">
    <property type="entry name" value="P-loop containing nucleoside triphosphate hydrolases"/>
    <property type="match status" value="1"/>
</dbReference>
<dbReference type="Pfam" id="PF00931">
    <property type="entry name" value="NB-ARC"/>
    <property type="match status" value="1"/>
</dbReference>
<dbReference type="InterPro" id="IPR011990">
    <property type="entry name" value="TPR-like_helical_dom_sf"/>
</dbReference>
<dbReference type="RefSeq" id="XP_003174118.1">
    <property type="nucleotide sequence ID" value="XM_003174070.1"/>
</dbReference>
<dbReference type="SMART" id="SM00028">
    <property type="entry name" value="TPR"/>
    <property type="match status" value="6"/>
</dbReference>
<dbReference type="InterPro" id="IPR031353">
    <property type="entry name" value="NACHT_sigma"/>
</dbReference>
<evidence type="ECO:0000256" key="1">
    <source>
        <dbReference type="SAM" id="MobiDB-lite"/>
    </source>
</evidence>
<dbReference type="Pfam" id="PF17107">
    <property type="entry name" value="SesA"/>
    <property type="match status" value="1"/>
</dbReference>
<organism evidence="6">
    <name type="scientific">Arthroderma gypseum (strain ATCC MYA-4604 / CBS 118893)</name>
    <name type="common">Microsporum gypseum</name>
    <dbReference type="NCBI Taxonomy" id="535722"/>
    <lineage>
        <taxon>Eukaryota</taxon>
        <taxon>Fungi</taxon>
        <taxon>Dikarya</taxon>
        <taxon>Ascomycota</taxon>
        <taxon>Pezizomycotina</taxon>
        <taxon>Eurotiomycetes</taxon>
        <taxon>Eurotiomycetidae</taxon>
        <taxon>Onygenales</taxon>
        <taxon>Arthrodermataceae</taxon>
        <taxon>Nannizzia</taxon>
    </lineage>
</organism>
<dbReference type="Pfam" id="PF17106">
    <property type="entry name" value="NACHT_sigma"/>
    <property type="match status" value="1"/>
</dbReference>
<accession>E4US84</accession>
<dbReference type="GeneID" id="10029406"/>
<evidence type="ECO:0000313" key="6">
    <source>
        <dbReference type="Proteomes" id="UP000002669"/>
    </source>
</evidence>
<dbReference type="GO" id="GO:0043531">
    <property type="term" value="F:ADP binding"/>
    <property type="evidence" value="ECO:0007669"/>
    <property type="project" value="InterPro"/>
</dbReference>
<dbReference type="InterPro" id="IPR053137">
    <property type="entry name" value="NLR-like"/>
</dbReference>
<dbReference type="InterPro" id="IPR031352">
    <property type="entry name" value="SesA"/>
</dbReference>
<dbReference type="HOGENOM" id="CLU_000288_125_13_1"/>
<feature type="domain" description="NACHT-NTPase sigma" evidence="3">
    <location>
        <begin position="115"/>
        <end position="150"/>
    </location>
</feature>
<dbReference type="OMA" id="MAYCANG"/>
<sequence>MSGAEAGPVLDLISSVITVIHATRRAYEAIKDTKGLPRSIKKSALKLHAILKLLEDAKKSIETVADETTPSTLRPTLENVKCQAMRLHDLFAKVIPEDAVKLESSLPEGFENAPTFAHHGSGTQSNSIGGGTQNNNNGPGQQYIGKNYLGPRLSLNTNDKDVIRQCLREVTIKGHWCVPRAVNTHFTGRVEIIKRVKSAITLQERSQKQRRFVITGMGGLGKSEICLKVADELREAFWGVFWVDVGSESAATDDFIKIAKILRSTAETIDGARQSLSNEERDWLLILDNADDPDFDYTRYFPSGTRGAILLTSRNNRCNRLSTVGSESLGSLEPADCLSLFYQVAGIEPSDRYKEPAMRIVKLLDSHTLALIQAGAYIAQDFCSVEEYPAVYKIESKRLLSLGPDQAPPRYHNVYATFEASVQALSSSRRENSQDALDMLHLLAVLHYSNLPLELFKDAWDGAQVAQEIPEGNANIDDLSDWHVSQLPQTIQWRKNTWDPFRLQSAQNLLQSLALVQRGEERGAKTVSLHPLVHKWAYLRQVDAQRRQSWVSAGCTIALSYYGTTRWTPYWLLLQLHLHSLLSREDGHTCIPPSSMPELQIVFQCCELMNELRMDYLAREALNNLFHRLKLDPIEPQEEYMPLYKLAGRNLYNVGDVKKGVKLWEKVCHLEELKLAEDHPNRLASQYGLACAYHGNGQVKEAVQLLEHVVKIQKTVLAEDHPDQLTSQHTLAGAYEANGQVKEAIQLLEHVVKVSKTVLAEDHPSRLASQHELAGAYEANGQVKEAVQLLEHVVKVRTIVLAKDHPGLLSSQHELATAYHTNGQIKEAIQLLEHVVKIQKTVLAEDHPSRLASQHALAGAYEANCQVKEAIQLLEHVVKVSKTVLAEDHPSRLASQHELARAYQANGQVKEAVQLLEHVVKVEKIVLAEDHPARLASQNLLTWIRDKHSSMGS</sequence>